<proteinExistence type="predicted"/>
<reference evidence="2" key="1">
    <citation type="submission" date="2021-03" db="EMBL/GenBank/DDBJ databases">
        <title>Draft genome sequence of rust myrtle Austropuccinia psidii MF-1, a brazilian biotype.</title>
        <authorList>
            <person name="Quecine M.C."/>
            <person name="Pachon D.M.R."/>
            <person name="Bonatelli M.L."/>
            <person name="Correr F.H."/>
            <person name="Franceschini L.M."/>
            <person name="Leite T.F."/>
            <person name="Margarido G.R.A."/>
            <person name="Almeida C.A."/>
            <person name="Ferrarezi J.A."/>
            <person name="Labate C.A."/>
        </authorList>
    </citation>
    <scope>NUCLEOTIDE SEQUENCE</scope>
    <source>
        <strain evidence="2">MF-1</strain>
    </source>
</reference>
<dbReference type="AlphaFoldDB" id="A0A9Q3FMN7"/>
<dbReference type="OrthoDB" id="2517548at2759"/>
<keyword evidence="3" id="KW-1185">Reference proteome</keyword>
<evidence type="ECO:0000313" key="2">
    <source>
        <dbReference type="EMBL" id="MBW0540613.1"/>
    </source>
</evidence>
<dbReference type="InterPro" id="IPR057670">
    <property type="entry name" value="SH3_retrovirus"/>
</dbReference>
<dbReference type="Proteomes" id="UP000765509">
    <property type="component" value="Unassembled WGS sequence"/>
</dbReference>
<gene>
    <name evidence="2" type="ORF">O181_080328</name>
</gene>
<comment type="caution">
    <text evidence="2">The sequence shown here is derived from an EMBL/GenBank/DDBJ whole genome shotgun (WGS) entry which is preliminary data.</text>
</comment>
<dbReference type="EMBL" id="AVOT02045254">
    <property type="protein sequence ID" value="MBW0540613.1"/>
    <property type="molecule type" value="Genomic_DNA"/>
</dbReference>
<organism evidence="2 3">
    <name type="scientific">Austropuccinia psidii MF-1</name>
    <dbReference type="NCBI Taxonomy" id="1389203"/>
    <lineage>
        <taxon>Eukaryota</taxon>
        <taxon>Fungi</taxon>
        <taxon>Dikarya</taxon>
        <taxon>Basidiomycota</taxon>
        <taxon>Pucciniomycotina</taxon>
        <taxon>Pucciniomycetes</taxon>
        <taxon>Pucciniales</taxon>
        <taxon>Sphaerophragmiaceae</taxon>
        <taxon>Austropuccinia</taxon>
    </lineage>
</organism>
<feature type="domain" description="Retroviral polymerase SH3-like" evidence="1">
    <location>
        <begin position="38"/>
        <end position="93"/>
    </location>
</feature>
<accession>A0A9Q3FMN7</accession>
<protein>
    <recommendedName>
        <fullName evidence="1">Retroviral polymerase SH3-like domain-containing protein</fullName>
    </recommendedName>
</protein>
<dbReference type="Pfam" id="PF25597">
    <property type="entry name" value="SH3_retrovirus"/>
    <property type="match status" value="1"/>
</dbReference>
<name>A0A9Q3FMN7_9BASI</name>
<evidence type="ECO:0000313" key="3">
    <source>
        <dbReference type="Proteomes" id="UP000765509"/>
    </source>
</evidence>
<evidence type="ECO:0000259" key="1">
    <source>
        <dbReference type="Pfam" id="PF25597"/>
    </source>
</evidence>
<sequence>MWIFNKTLHADEQKTPYEVISVKKPSLHFLCVFGAKSYIHHHLFKKDMTPRGIECYHMGVAPDSKGWLFWVPSKNSIVKSASTKINESTFYQKRNILTIQALNIFDDSMIKEIDSQDRMISSLNSSFKISDIIPTTYKEAFESYDVDKRKTAINDELSSMNRKKVFTVVNLKEALKTVPWESILSSKWVFVKKEKPE</sequence>